<evidence type="ECO:0000256" key="2">
    <source>
        <dbReference type="ARBA" id="ARBA00011738"/>
    </source>
</evidence>
<dbReference type="Pfam" id="PF03611">
    <property type="entry name" value="EIIC-GAT"/>
    <property type="match status" value="1"/>
</dbReference>
<comment type="caution">
    <text evidence="15">The sequence shown here is derived from an EMBL/GenBank/DDBJ whole genome shotgun (WGS) entry which is preliminary data.</text>
</comment>
<dbReference type="HOGENOM" id="CLU_2093734_0_0_9"/>
<keyword evidence="3" id="KW-0813">Transport</keyword>
<proteinExistence type="inferred from homology"/>
<dbReference type="Proteomes" id="UP000005025">
    <property type="component" value="Unassembled WGS sequence"/>
</dbReference>
<dbReference type="PATRIC" id="fig|797516.3.peg.2316"/>
<evidence type="ECO:0000256" key="12">
    <source>
        <dbReference type="ARBA" id="ARBA00039702"/>
    </source>
</evidence>
<keyword evidence="5" id="KW-0762">Sugar transport</keyword>
<evidence type="ECO:0000256" key="8">
    <source>
        <dbReference type="ARBA" id="ARBA00022989"/>
    </source>
</evidence>
<evidence type="ECO:0000313" key="16">
    <source>
        <dbReference type="Proteomes" id="UP000005025"/>
    </source>
</evidence>
<keyword evidence="6" id="KW-0598">Phosphotransferase system</keyword>
<accession>H1LIY7</accession>
<evidence type="ECO:0000256" key="4">
    <source>
        <dbReference type="ARBA" id="ARBA00022475"/>
    </source>
</evidence>
<evidence type="ECO:0000256" key="1">
    <source>
        <dbReference type="ARBA" id="ARBA00004651"/>
    </source>
</evidence>
<evidence type="ECO:0000256" key="5">
    <source>
        <dbReference type="ARBA" id="ARBA00022597"/>
    </source>
</evidence>
<sequence>MGGMFGFLGSTVGCIIVTFLTIIFHSPVIVFPSPIIMYFDGNVMGVFGNKAGGWRGAIAAGLITGLISSAAVILFYPLTGAVYGSGLTWSNIDYAIVWMPLMYLLKFLRTLILAFI</sequence>
<dbReference type="STRING" id="797516.HMPREF9104_02579"/>
<evidence type="ECO:0000313" key="15">
    <source>
        <dbReference type="EMBL" id="EHO49414.1"/>
    </source>
</evidence>
<keyword evidence="9 14" id="KW-0472">Membrane</keyword>
<reference evidence="15 16" key="1">
    <citation type="submission" date="2011-09" db="EMBL/GenBank/DDBJ databases">
        <authorList>
            <person name="Weinstock G."/>
            <person name="Sodergren E."/>
            <person name="Clifton S."/>
            <person name="Fulton L."/>
            <person name="Fulton B."/>
            <person name="Courtney L."/>
            <person name="Fronick C."/>
            <person name="Harrison M."/>
            <person name="Strong C."/>
            <person name="Farmer C."/>
            <person name="Delahaunty K."/>
            <person name="Markovic C."/>
            <person name="Hall O."/>
            <person name="Minx P."/>
            <person name="Tomlinson C."/>
            <person name="Mitreva M."/>
            <person name="Hou S."/>
            <person name="Chen J."/>
            <person name="Wollam A."/>
            <person name="Pepin K.H."/>
            <person name="Johnson M."/>
            <person name="Bhonagiri V."/>
            <person name="Zhang X."/>
            <person name="Suruliraj S."/>
            <person name="Warren W."/>
            <person name="Chinwalla A."/>
            <person name="Mardis E.R."/>
            <person name="Wilson R.K."/>
        </authorList>
    </citation>
    <scope>NUCLEOTIDE SEQUENCE [LARGE SCALE GENOMIC DNA]</scope>
    <source>
        <strain evidence="15 16">F0435</strain>
    </source>
</reference>
<evidence type="ECO:0000256" key="13">
    <source>
        <dbReference type="ARBA" id="ARBA00042859"/>
    </source>
</evidence>
<comment type="subunit">
    <text evidence="2">Homodimer.</text>
</comment>
<evidence type="ECO:0000256" key="7">
    <source>
        <dbReference type="ARBA" id="ARBA00022692"/>
    </source>
</evidence>
<feature type="transmembrane region" description="Helical" evidence="14">
    <location>
        <begin position="52"/>
        <end position="76"/>
    </location>
</feature>
<protein>
    <recommendedName>
        <fullName evidence="12">Ascorbate-specific PTS system EIIC component</fullName>
    </recommendedName>
    <alternativeName>
        <fullName evidence="13">Ascorbate-specific permease IIC component UlaA</fullName>
    </alternativeName>
</protein>
<dbReference type="InterPro" id="IPR051562">
    <property type="entry name" value="Ascorbate-PTS_EIIC"/>
</dbReference>
<evidence type="ECO:0000256" key="11">
    <source>
        <dbReference type="ARBA" id="ARBA00038218"/>
    </source>
</evidence>
<keyword evidence="8 14" id="KW-1133">Transmembrane helix</keyword>
<keyword evidence="7 14" id="KW-0812">Transmembrane</keyword>
<evidence type="ECO:0000256" key="9">
    <source>
        <dbReference type="ARBA" id="ARBA00023136"/>
    </source>
</evidence>
<evidence type="ECO:0000256" key="14">
    <source>
        <dbReference type="SAM" id="Phobius"/>
    </source>
</evidence>
<comment type="subcellular location">
    <subcellularLocation>
        <location evidence="1">Cell membrane</location>
        <topology evidence="1">Multi-pass membrane protein</topology>
    </subcellularLocation>
</comment>
<dbReference type="PANTHER" id="PTHR33843">
    <property type="entry name" value="ASCORBATE-SPECIFIC PTS SYSTEM EIIC COMPONENT"/>
    <property type="match status" value="1"/>
</dbReference>
<evidence type="ECO:0000256" key="10">
    <source>
        <dbReference type="ARBA" id="ARBA00037387"/>
    </source>
</evidence>
<comment type="function">
    <text evidence="10">The phosphoenolpyruvate-dependent sugar phosphotransferase system (sugar PTS), a major carbohydrate active transport system, catalyzes the phosphorylation of incoming sugar substrates concomitantly with their translocation across the cell membrane. The enzyme II UlaABC PTS system is involved in ascorbate transport.</text>
</comment>
<dbReference type="GO" id="GO:0009401">
    <property type="term" value="P:phosphoenolpyruvate-dependent sugar phosphotransferase system"/>
    <property type="evidence" value="ECO:0007669"/>
    <property type="project" value="UniProtKB-KW"/>
</dbReference>
<dbReference type="InterPro" id="IPR004703">
    <property type="entry name" value="PTS_sugar-sp_permease"/>
</dbReference>
<dbReference type="PANTHER" id="PTHR33843:SF4">
    <property type="entry name" value="ASCORBATE-SPECIFIC PTS SYSTEM EIIC COMPONENT"/>
    <property type="match status" value="1"/>
</dbReference>
<comment type="similarity">
    <text evidence="11">Belongs to the UlaA family.</text>
</comment>
<keyword evidence="4" id="KW-1003">Cell membrane</keyword>
<dbReference type="EMBL" id="AGRJ01000223">
    <property type="protein sequence ID" value="EHO49414.1"/>
    <property type="molecule type" value="Genomic_DNA"/>
</dbReference>
<evidence type="ECO:0000256" key="6">
    <source>
        <dbReference type="ARBA" id="ARBA00022683"/>
    </source>
</evidence>
<dbReference type="AlphaFoldDB" id="H1LIY7"/>
<dbReference type="GO" id="GO:0005886">
    <property type="term" value="C:plasma membrane"/>
    <property type="evidence" value="ECO:0007669"/>
    <property type="project" value="UniProtKB-SubCell"/>
</dbReference>
<organism evidence="15 16">
    <name type="scientific">Lentilactobacillus kisonensis F0435</name>
    <dbReference type="NCBI Taxonomy" id="797516"/>
    <lineage>
        <taxon>Bacteria</taxon>
        <taxon>Bacillati</taxon>
        <taxon>Bacillota</taxon>
        <taxon>Bacilli</taxon>
        <taxon>Lactobacillales</taxon>
        <taxon>Lactobacillaceae</taxon>
        <taxon>Lentilactobacillus</taxon>
    </lineage>
</organism>
<evidence type="ECO:0000256" key="3">
    <source>
        <dbReference type="ARBA" id="ARBA00022448"/>
    </source>
</evidence>
<gene>
    <name evidence="15" type="ORF">HMPREF9104_02579</name>
</gene>
<name>H1LIY7_9LACO</name>
<feature type="transmembrane region" description="Helical" evidence="14">
    <location>
        <begin position="96"/>
        <end position="115"/>
    </location>
</feature>
<feature type="transmembrane region" description="Helical" evidence="14">
    <location>
        <begin position="6"/>
        <end position="31"/>
    </location>
</feature>